<feature type="transmembrane region" description="Helical" evidence="2">
    <location>
        <begin position="744"/>
        <end position="762"/>
    </location>
</feature>
<dbReference type="InterPro" id="IPR014756">
    <property type="entry name" value="Ig_E-set"/>
</dbReference>
<feature type="signal peptide" evidence="3">
    <location>
        <begin position="1"/>
        <end position="22"/>
    </location>
</feature>
<reference evidence="6 7" key="1">
    <citation type="submission" date="2019-10" db="EMBL/GenBank/DDBJ databases">
        <title>Alkalibaculum tamaniensis sp.nov., a new alkaliphilic acetogen, isolated on methoxylated aromatics from a mud volcano.</title>
        <authorList>
            <person name="Khomyakova M.A."/>
            <person name="Merkel A.Y."/>
            <person name="Bonch-Osmolovskaya E.A."/>
            <person name="Slobodkin A.I."/>
        </authorList>
    </citation>
    <scope>NUCLEOTIDE SEQUENCE [LARGE SCALE GENOMIC DNA]</scope>
    <source>
        <strain evidence="6 7">M08DMB</strain>
    </source>
</reference>
<feature type="domain" description="DUF6273" evidence="5">
    <location>
        <begin position="83"/>
        <end position="231"/>
    </location>
</feature>
<dbReference type="Pfam" id="PF19789">
    <property type="entry name" value="DUF6273"/>
    <property type="match status" value="1"/>
</dbReference>
<evidence type="ECO:0000256" key="1">
    <source>
        <dbReference type="SAM" id="MobiDB-lite"/>
    </source>
</evidence>
<protein>
    <submittedName>
        <fullName evidence="6">LPXTG cell wall anchor domain-containing protein</fullName>
    </submittedName>
</protein>
<dbReference type="Proteomes" id="UP000440004">
    <property type="component" value="Unassembled WGS sequence"/>
</dbReference>
<feature type="domain" description="Bacterial repeat" evidence="4">
    <location>
        <begin position="548"/>
        <end position="618"/>
    </location>
</feature>
<dbReference type="RefSeq" id="WP_152802942.1">
    <property type="nucleotide sequence ID" value="NZ_WHNX01000008.1"/>
</dbReference>
<gene>
    <name evidence="6" type="ORF">GC105_06525</name>
</gene>
<organism evidence="6 7">
    <name type="scientific">Alkalibaculum sporogenes</name>
    <dbReference type="NCBI Taxonomy" id="2655001"/>
    <lineage>
        <taxon>Bacteria</taxon>
        <taxon>Bacillati</taxon>
        <taxon>Bacillota</taxon>
        <taxon>Clostridia</taxon>
        <taxon>Eubacteriales</taxon>
        <taxon>Eubacteriaceae</taxon>
        <taxon>Alkalibaculum</taxon>
    </lineage>
</organism>
<dbReference type="AlphaFoldDB" id="A0A6A7K7G2"/>
<evidence type="ECO:0000256" key="2">
    <source>
        <dbReference type="SAM" id="Phobius"/>
    </source>
</evidence>
<dbReference type="InterPro" id="IPR044060">
    <property type="entry name" value="Bacterial_rp_domain"/>
</dbReference>
<proteinExistence type="predicted"/>
<evidence type="ECO:0000313" key="7">
    <source>
        <dbReference type="Proteomes" id="UP000440004"/>
    </source>
</evidence>
<sequence length="770" mass="80577">MRKKRLNKALAIALSTVMIICAVNFVPGSVIEVKADAPTVKDVNLGFGGIKNPTSTGTDATAWAGSKVYYGSHLWRVLDKSGFLFSEEFLGMRAYNNTYNSITWEGCTLRAYLNGTNNAGGAGTLLGNTFTTAEQGAINLSTVTNENNPVYGTLGGNDTTDKLFLLSLAEVNNATYGFGSHFTKSALYWWWLRSPGFNGMYGAEVSHSGFVNVEGLLVDNSQGVRPAFHLNLSSVLFTFARGASKSSFGSVGDSNVSANQWKLTLKGADATLSAQTTGGATSLQTGYSAENLTINHSTATTLTGASQVSAMLTDSNGTVLYYGSINSNTAATSSNVTIPAGLSVGSYSLYVFAEDVNTGDLTDYASAFGTAIPITVSAPLSTYDVTITAGSYTTKTANSGEATQTGLTGAMTDIVYTANDGYYFPTDYNSDNSLNTNGITVTRDSYTQITVSGTPAANTSVTLAPATEKATQNAPAGLSDGVDKIAGTTTVMEYAASPTATTWNTCTDSNTTVVAGTWYVRYKETDTQKAGATRLVTVTTAPNPPTLYQVTVNNGSGDGTYVKGATVTITAGSPASGKQFKNWTVESGSANLASSTSETTTFTMPAGELVITATYENVTTQTETYVIKSGANGTHQIGSDGTLTITCSGALNDLTGIYVDGNLVDSSNYTLKSGSTILTFHADYLNGLGTGKHTVRFQYGENSVETSFEIAAADSDTTDSKASDTDTGSSGKDDVPKTGDHTPIGGLIVLTMISGVGVFYFIRRKKFIEK</sequence>
<keyword evidence="7" id="KW-1185">Reference proteome</keyword>
<dbReference type="InterPro" id="IPR046240">
    <property type="entry name" value="DUF6273"/>
</dbReference>
<comment type="caution">
    <text evidence="6">The sequence shown here is derived from an EMBL/GenBank/DDBJ whole genome shotgun (WGS) entry which is preliminary data.</text>
</comment>
<keyword evidence="2" id="KW-1133">Transmembrane helix</keyword>
<dbReference type="CDD" id="cd12087">
    <property type="entry name" value="TM_EGFR-like"/>
    <property type="match status" value="1"/>
</dbReference>
<dbReference type="NCBIfam" id="TIGR01167">
    <property type="entry name" value="LPXTG_anchor"/>
    <property type="match status" value="1"/>
</dbReference>
<feature type="region of interest" description="Disordered" evidence="1">
    <location>
        <begin position="715"/>
        <end position="738"/>
    </location>
</feature>
<keyword evidence="2" id="KW-0472">Membrane</keyword>
<evidence type="ECO:0000313" key="6">
    <source>
        <dbReference type="EMBL" id="MPW25439.1"/>
    </source>
</evidence>
<keyword evidence="2" id="KW-0812">Transmembrane</keyword>
<keyword evidence="3" id="KW-0732">Signal</keyword>
<dbReference type="SUPFAM" id="SSF81296">
    <property type="entry name" value="E set domains"/>
    <property type="match status" value="1"/>
</dbReference>
<accession>A0A6A7K7G2</accession>
<evidence type="ECO:0000259" key="4">
    <source>
        <dbReference type="Pfam" id="PF18998"/>
    </source>
</evidence>
<evidence type="ECO:0000256" key="3">
    <source>
        <dbReference type="SAM" id="SignalP"/>
    </source>
</evidence>
<name>A0A6A7K7G2_9FIRM</name>
<feature type="chain" id="PRO_5038348465" evidence="3">
    <location>
        <begin position="23"/>
        <end position="770"/>
    </location>
</feature>
<dbReference type="Pfam" id="PF18998">
    <property type="entry name" value="Flg_new_2"/>
    <property type="match status" value="1"/>
</dbReference>
<dbReference type="EMBL" id="WHNX01000008">
    <property type="protein sequence ID" value="MPW25439.1"/>
    <property type="molecule type" value="Genomic_DNA"/>
</dbReference>
<evidence type="ECO:0000259" key="5">
    <source>
        <dbReference type="Pfam" id="PF19789"/>
    </source>
</evidence>